<protein>
    <submittedName>
        <fullName evidence="1">Uncharacterized protein</fullName>
    </submittedName>
</protein>
<reference evidence="2" key="1">
    <citation type="submission" date="2020-09" db="EMBL/GenBank/DDBJ databases">
        <title>The genome sequence of strain Labrenzia suaedae 4C16A.</title>
        <authorList>
            <person name="Liu Y."/>
        </authorList>
    </citation>
    <scope>NUCLEOTIDE SEQUENCE [LARGE SCALE GENOMIC DNA]</scope>
    <source>
        <strain evidence="2">4C16A</strain>
    </source>
</reference>
<organism evidence="1 2">
    <name type="scientific">Roseibium litorale</name>
    <dbReference type="NCBI Taxonomy" id="2803841"/>
    <lineage>
        <taxon>Bacteria</taxon>
        <taxon>Pseudomonadati</taxon>
        <taxon>Pseudomonadota</taxon>
        <taxon>Alphaproteobacteria</taxon>
        <taxon>Hyphomicrobiales</taxon>
        <taxon>Stappiaceae</taxon>
        <taxon>Roseibium</taxon>
    </lineage>
</organism>
<reference evidence="1 2" key="2">
    <citation type="journal article" date="2021" name="Int. J. Syst. Evol. Microbiol.">
        <title>Roseibium litorale sp. nov., isolated from a tidal flat sediment and proposal for the reclassification of Labrenzia polysiphoniae as Roseibium polysiphoniae comb. nov.</title>
        <authorList>
            <person name="Liu Y."/>
            <person name="Pei T."/>
            <person name="Du J."/>
            <person name="Chao M."/>
            <person name="Deng M.R."/>
            <person name="Zhu H."/>
        </authorList>
    </citation>
    <scope>NUCLEOTIDE SEQUENCE [LARGE SCALE GENOMIC DNA]</scope>
    <source>
        <strain evidence="1 2">4C16A</strain>
    </source>
</reference>
<proteinExistence type="predicted"/>
<accession>A0ABR9CQT7</accession>
<dbReference type="RefSeq" id="WP_192149354.1">
    <property type="nucleotide sequence ID" value="NZ_JACYXI010000011.1"/>
</dbReference>
<dbReference type="EMBL" id="JACYXI010000011">
    <property type="protein sequence ID" value="MBD8893241.1"/>
    <property type="molecule type" value="Genomic_DNA"/>
</dbReference>
<sequence>MTDSFEEKSDFQIVAKLLGEKRDGKKAEIDLFTEKSLTRRLCDQGLFDSDLDKRIDDAISNENIINVGIPFKAKSSDLCR</sequence>
<keyword evidence="2" id="KW-1185">Reference proteome</keyword>
<gene>
    <name evidence="1" type="ORF">IG616_16985</name>
</gene>
<name>A0ABR9CQT7_9HYPH</name>
<evidence type="ECO:0000313" key="2">
    <source>
        <dbReference type="Proteomes" id="UP000632063"/>
    </source>
</evidence>
<comment type="caution">
    <text evidence="1">The sequence shown here is derived from an EMBL/GenBank/DDBJ whole genome shotgun (WGS) entry which is preliminary data.</text>
</comment>
<dbReference type="Proteomes" id="UP000632063">
    <property type="component" value="Unassembled WGS sequence"/>
</dbReference>
<evidence type="ECO:0000313" key="1">
    <source>
        <dbReference type="EMBL" id="MBD8893241.1"/>
    </source>
</evidence>